<sequence>MADIPRDTPPPAPPAGIEVLKLGGSLLGAEGAHPRLAELLAALAARGAPLVVVAGGGTLADAVRALQPRLGLSEACCHQMAILAMEQTALALADLGPGLLPCADETGITAAHAAGRAALWLPSHLAGAAEVPASWEVTSDSLALWLAIRLGAARLTLVKAARVEWPLGPPERWAADGLVDTYLPILARRFGGEVRALSVADALADLGTGAPQGQDDDGH</sequence>
<proteinExistence type="predicted"/>
<keyword evidence="2" id="KW-0418">Kinase</keyword>
<name>A0ABT0D8L8_9HYPH</name>
<reference evidence="2 3" key="1">
    <citation type="submission" date="2022-04" db="EMBL/GenBank/DDBJ databases">
        <authorList>
            <person name="Grouzdev D.S."/>
            <person name="Pantiukh K.S."/>
            <person name="Krutkina M.S."/>
        </authorList>
    </citation>
    <scope>NUCLEOTIDE SEQUENCE [LARGE SCALE GENOMIC DNA]</scope>
    <source>
        <strain evidence="2 3">6x-1</strain>
    </source>
</reference>
<dbReference type="EMBL" id="JALKCH010000003">
    <property type="protein sequence ID" value="MCK0196287.1"/>
    <property type="molecule type" value="Genomic_DNA"/>
</dbReference>
<dbReference type="Proteomes" id="UP001203284">
    <property type="component" value="Unassembled WGS sequence"/>
</dbReference>
<protein>
    <submittedName>
        <fullName evidence="2">Aspartate kinase</fullName>
    </submittedName>
</protein>
<dbReference type="InterPro" id="IPR036393">
    <property type="entry name" value="AceGlu_kinase-like_sf"/>
</dbReference>
<dbReference type="SUPFAM" id="SSF53633">
    <property type="entry name" value="Carbamate kinase-like"/>
    <property type="match status" value="1"/>
</dbReference>
<dbReference type="InterPro" id="IPR001048">
    <property type="entry name" value="Asp/Glu/Uridylate_kinase"/>
</dbReference>
<gene>
    <name evidence="2" type="ORF">MWN34_05105</name>
</gene>
<dbReference type="GO" id="GO:0016301">
    <property type="term" value="F:kinase activity"/>
    <property type="evidence" value="ECO:0007669"/>
    <property type="project" value="UniProtKB-KW"/>
</dbReference>
<evidence type="ECO:0000313" key="2">
    <source>
        <dbReference type="EMBL" id="MCK0196287.1"/>
    </source>
</evidence>
<dbReference type="RefSeq" id="WP_247027236.1">
    <property type="nucleotide sequence ID" value="NZ_JALKCH010000003.1"/>
</dbReference>
<dbReference type="Pfam" id="PF00696">
    <property type="entry name" value="AA_kinase"/>
    <property type="match status" value="1"/>
</dbReference>
<organism evidence="2 3">
    <name type="scientific">Ancylobacter crimeensis</name>
    <dbReference type="NCBI Taxonomy" id="2579147"/>
    <lineage>
        <taxon>Bacteria</taxon>
        <taxon>Pseudomonadati</taxon>
        <taxon>Pseudomonadota</taxon>
        <taxon>Alphaproteobacteria</taxon>
        <taxon>Hyphomicrobiales</taxon>
        <taxon>Xanthobacteraceae</taxon>
        <taxon>Ancylobacter</taxon>
    </lineage>
</organism>
<feature type="domain" description="Aspartate/glutamate/uridylate kinase" evidence="1">
    <location>
        <begin position="19"/>
        <end position="159"/>
    </location>
</feature>
<evidence type="ECO:0000313" key="3">
    <source>
        <dbReference type="Proteomes" id="UP001203284"/>
    </source>
</evidence>
<comment type="caution">
    <text evidence="2">The sequence shown here is derived from an EMBL/GenBank/DDBJ whole genome shotgun (WGS) entry which is preliminary data.</text>
</comment>
<keyword evidence="2" id="KW-0808">Transferase</keyword>
<dbReference type="Gene3D" id="3.40.1160.10">
    <property type="entry name" value="Acetylglutamate kinase-like"/>
    <property type="match status" value="1"/>
</dbReference>
<keyword evidence="3" id="KW-1185">Reference proteome</keyword>
<evidence type="ECO:0000259" key="1">
    <source>
        <dbReference type="Pfam" id="PF00696"/>
    </source>
</evidence>
<accession>A0ABT0D8L8</accession>